<evidence type="ECO:0000256" key="1">
    <source>
        <dbReference type="SAM" id="MobiDB-lite"/>
    </source>
</evidence>
<organism evidence="2">
    <name type="scientific">Arundo donax</name>
    <name type="common">Giant reed</name>
    <name type="synonym">Donax arundinaceus</name>
    <dbReference type="NCBI Taxonomy" id="35708"/>
    <lineage>
        <taxon>Eukaryota</taxon>
        <taxon>Viridiplantae</taxon>
        <taxon>Streptophyta</taxon>
        <taxon>Embryophyta</taxon>
        <taxon>Tracheophyta</taxon>
        <taxon>Spermatophyta</taxon>
        <taxon>Magnoliopsida</taxon>
        <taxon>Liliopsida</taxon>
        <taxon>Poales</taxon>
        <taxon>Poaceae</taxon>
        <taxon>PACMAD clade</taxon>
        <taxon>Arundinoideae</taxon>
        <taxon>Arundineae</taxon>
        <taxon>Arundo</taxon>
    </lineage>
</organism>
<accession>A0A0A8XX24</accession>
<reference evidence="2" key="2">
    <citation type="journal article" date="2015" name="Data Brief">
        <title>Shoot transcriptome of the giant reed, Arundo donax.</title>
        <authorList>
            <person name="Barrero R.A."/>
            <person name="Guerrero F.D."/>
            <person name="Moolhuijzen P."/>
            <person name="Goolsby J.A."/>
            <person name="Tidwell J."/>
            <person name="Bellgard S.E."/>
            <person name="Bellgard M.I."/>
        </authorList>
    </citation>
    <scope>NUCLEOTIDE SEQUENCE</scope>
    <source>
        <tissue evidence="2">Shoot tissue taken approximately 20 cm above the soil surface</tissue>
    </source>
</reference>
<evidence type="ECO:0000313" key="2">
    <source>
        <dbReference type="EMBL" id="JAD17195.1"/>
    </source>
</evidence>
<name>A0A0A8XX24_ARUDO</name>
<reference evidence="2" key="1">
    <citation type="submission" date="2014-09" db="EMBL/GenBank/DDBJ databases">
        <authorList>
            <person name="Magalhaes I.L.F."/>
            <person name="Oliveira U."/>
            <person name="Santos F.R."/>
            <person name="Vidigal T.H.D.A."/>
            <person name="Brescovit A.D."/>
            <person name="Santos A.J."/>
        </authorList>
    </citation>
    <scope>NUCLEOTIDE SEQUENCE</scope>
    <source>
        <tissue evidence="2">Shoot tissue taken approximately 20 cm above the soil surface</tissue>
    </source>
</reference>
<protein>
    <submittedName>
        <fullName evidence="2">Uncharacterized protein</fullName>
    </submittedName>
</protein>
<feature type="region of interest" description="Disordered" evidence="1">
    <location>
        <begin position="1"/>
        <end position="30"/>
    </location>
</feature>
<dbReference type="EMBL" id="GBRH01280700">
    <property type="protein sequence ID" value="JAD17195.1"/>
    <property type="molecule type" value="Transcribed_RNA"/>
</dbReference>
<sequence>MRAGAALGRLAAQRPAMGGPSPAAAALGSGRRAKGRRLGFFSPLDRNPTAEIFRDDMDTSTSDERDRVEI</sequence>
<dbReference type="AlphaFoldDB" id="A0A0A8XX24"/>
<proteinExistence type="predicted"/>